<feature type="region of interest" description="Disordered" evidence="1">
    <location>
        <begin position="33"/>
        <end position="145"/>
    </location>
</feature>
<dbReference type="Proteomes" id="UP000239480">
    <property type="component" value="Unassembled WGS sequence"/>
</dbReference>
<sequence>MKFRGESGNRILIITARRRISSRALKYPNGSRFVIPGHAPAPGTGSNRVLPPAPSTTAEPETMSVSGTRREDVGRKAVHGNRAATPSGLARSNPPSGFDDVNRQARPHGLRKPRPLFPESAVRPVTLSGSPGNHATQHGKGDAVGHDDRRPAGIAQQIRIAALDLLQPLSVGRSKQKGNAIALFQVPVSVFLRDIVEGSPLPRTDVDLS</sequence>
<organism evidence="2 3">
    <name type="scientific">Aliiruegeria haliotis</name>
    <dbReference type="NCBI Taxonomy" id="1280846"/>
    <lineage>
        <taxon>Bacteria</taxon>
        <taxon>Pseudomonadati</taxon>
        <taxon>Pseudomonadota</taxon>
        <taxon>Alphaproteobacteria</taxon>
        <taxon>Rhodobacterales</taxon>
        <taxon>Roseobacteraceae</taxon>
        <taxon>Aliiruegeria</taxon>
    </lineage>
</organism>
<feature type="compositionally biased region" description="Basic residues" evidence="1">
    <location>
        <begin position="105"/>
        <end position="114"/>
    </location>
</feature>
<keyword evidence="3" id="KW-1185">Reference proteome</keyword>
<name>A0A2T0RLX4_9RHOB</name>
<protein>
    <submittedName>
        <fullName evidence="2">Uncharacterized protein</fullName>
    </submittedName>
</protein>
<evidence type="ECO:0000313" key="3">
    <source>
        <dbReference type="Proteomes" id="UP000239480"/>
    </source>
</evidence>
<accession>A0A2T0RLX4</accession>
<comment type="caution">
    <text evidence="2">The sequence shown here is derived from an EMBL/GenBank/DDBJ whole genome shotgun (WGS) entry which is preliminary data.</text>
</comment>
<reference evidence="2 3" key="1">
    <citation type="submission" date="2018-03" db="EMBL/GenBank/DDBJ databases">
        <title>Genomic Encyclopedia of Archaeal and Bacterial Type Strains, Phase II (KMG-II): from individual species to whole genera.</title>
        <authorList>
            <person name="Goeker M."/>
        </authorList>
    </citation>
    <scope>NUCLEOTIDE SEQUENCE [LARGE SCALE GENOMIC DNA]</scope>
    <source>
        <strain evidence="2 3">DSM 29328</strain>
    </source>
</reference>
<evidence type="ECO:0000256" key="1">
    <source>
        <dbReference type="SAM" id="MobiDB-lite"/>
    </source>
</evidence>
<feature type="compositionally biased region" description="Polar residues" evidence="1">
    <location>
        <begin position="127"/>
        <end position="136"/>
    </location>
</feature>
<dbReference type="AlphaFoldDB" id="A0A2T0RLX4"/>
<proteinExistence type="predicted"/>
<dbReference type="EMBL" id="PVTD01000007">
    <property type="protein sequence ID" value="PRY22196.1"/>
    <property type="molecule type" value="Genomic_DNA"/>
</dbReference>
<gene>
    <name evidence="2" type="ORF">CLV78_107120</name>
</gene>
<evidence type="ECO:0000313" key="2">
    <source>
        <dbReference type="EMBL" id="PRY22196.1"/>
    </source>
</evidence>